<gene>
    <name evidence="1" type="ORF">NY151_08070</name>
</gene>
<proteinExistence type="predicted"/>
<reference evidence="1" key="1">
    <citation type="submission" date="2023-01" db="EMBL/GenBank/DDBJ databases">
        <title>Phages are important unrecognized players in the ecology of the oral pathogen Porphyromonas gingivalis.</title>
        <authorList>
            <person name="Matrishin C.B."/>
            <person name="Kauffman K.M."/>
        </authorList>
    </citation>
    <scope>NUCLEOTIDE SEQUENCE</scope>
    <source>
        <strain evidence="1">ATCC 49417</strain>
    </source>
</reference>
<evidence type="ECO:0000313" key="1">
    <source>
        <dbReference type="EMBL" id="WCG02609.1"/>
    </source>
</evidence>
<protein>
    <submittedName>
        <fullName evidence="1">Demethylase</fullName>
    </submittedName>
</protein>
<dbReference type="AlphaFoldDB" id="A0AAE9X9K8"/>
<sequence length="83" mass="9817">MKNNRGFLVIEVSSSEYEEKFGSMGLCDHCRKETAVGYYVAILNLWYCPKCYKEWAERATIRFRGDVHMEERRFNEAKEILGI</sequence>
<dbReference type="Proteomes" id="UP001179501">
    <property type="component" value="Chromosome"/>
</dbReference>
<dbReference type="EMBL" id="CP116614">
    <property type="protein sequence ID" value="WCG02609.1"/>
    <property type="molecule type" value="Genomic_DNA"/>
</dbReference>
<evidence type="ECO:0000313" key="2">
    <source>
        <dbReference type="Proteomes" id="UP001179501"/>
    </source>
</evidence>
<name>A0AAE9X9K8_PORGN</name>
<accession>A0AAE9X9K8</accession>
<dbReference type="RefSeq" id="WP_143734938.1">
    <property type="nucleotide sequence ID" value="NZ_CP116614.1"/>
</dbReference>
<organism evidence="1 2">
    <name type="scientific">Porphyromonas gingivalis</name>
    <name type="common">Bacteroides gingivalis</name>
    <dbReference type="NCBI Taxonomy" id="837"/>
    <lineage>
        <taxon>Bacteria</taxon>
        <taxon>Pseudomonadati</taxon>
        <taxon>Bacteroidota</taxon>
        <taxon>Bacteroidia</taxon>
        <taxon>Bacteroidales</taxon>
        <taxon>Porphyromonadaceae</taxon>
        <taxon>Porphyromonas</taxon>
    </lineage>
</organism>